<evidence type="ECO:0000256" key="1">
    <source>
        <dbReference type="SAM" id="Phobius"/>
    </source>
</evidence>
<evidence type="ECO:0008006" key="4">
    <source>
        <dbReference type="Google" id="ProtNLM"/>
    </source>
</evidence>
<dbReference type="EMBL" id="LT969433">
    <property type="protein sequence ID" value="SOV14537.1"/>
    <property type="molecule type" value="Genomic_DNA"/>
</dbReference>
<keyword evidence="1" id="KW-0472">Membrane</keyword>
<gene>
    <name evidence="2" type="ORF">PGABG01_1000400</name>
</gene>
<accession>A0ABY1UNA3</accession>
<keyword evidence="1" id="KW-1133">Transmembrane helix</keyword>
<feature type="transmembrane region" description="Helical" evidence="1">
    <location>
        <begin position="412"/>
        <end position="429"/>
    </location>
</feature>
<evidence type="ECO:0000313" key="2">
    <source>
        <dbReference type="EMBL" id="SOV14537.1"/>
    </source>
</evidence>
<protein>
    <recommendedName>
        <fullName evidence="4">EGF-like domain-containing protein</fullName>
    </recommendedName>
</protein>
<evidence type="ECO:0000313" key="3">
    <source>
        <dbReference type="Proteomes" id="UP000831156"/>
    </source>
</evidence>
<organism evidence="2 3">
    <name type="scientific">Plasmodium gaboni</name>
    <dbReference type="NCBI Taxonomy" id="647221"/>
    <lineage>
        <taxon>Eukaryota</taxon>
        <taxon>Sar</taxon>
        <taxon>Alveolata</taxon>
        <taxon>Apicomplexa</taxon>
        <taxon>Aconoidasida</taxon>
        <taxon>Haemosporida</taxon>
        <taxon>Plasmodiidae</taxon>
        <taxon>Plasmodium</taxon>
        <taxon>Plasmodium (Laverania)</taxon>
    </lineage>
</organism>
<name>A0ABY1UNA3_9APIC</name>
<proteinExistence type="predicted"/>
<keyword evidence="1" id="KW-0812">Transmembrane</keyword>
<reference evidence="2" key="1">
    <citation type="submission" date="2016-09" db="EMBL/GenBank/DDBJ databases">
        <authorList>
            <consortium name="Pathogen Informatics"/>
            <person name="Sun Q."/>
            <person name="Inoue M."/>
        </authorList>
    </citation>
    <scope>NUCLEOTIDE SEQUENCE</scope>
</reference>
<keyword evidence="3" id="KW-1185">Reference proteome</keyword>
<sequence length="430" mass="50188">MSSPLRCILMATFFYYVSLYKYSSWAIIRNVDFQITYDELSRNLYIHSSGKGKCTSHNYYINDKCKIINNSKKTNENNKAQCLYNQKCIPIAKYIFKHTGIETVTEDIFLEPFVINDKLNILQKEKCNTQVYINDKIKCLCCINDVLKNIQGYEDPKIKENVTYQYNQCKCLLNYQDIYEDLKNMNKCENFECNNGLCTIQTNGQPFCSCFENYYFEKKSNTCKKHKESLEHIHKINKNRETIEMTETDTLNNVTTNDNIPHHNNSYNYNNDNHIIHNTKDLEQHNKSSNNPHNGNTIISQNNYNNCPLNQIKNKKGICQTIINSEESVCLRIDCSISSNEFQCVCINLKGEQIKTDIFDVSYINICTLNNINCDNGICNNILKKDELGCICNENYIYDYDLKVCLSYSTNIFLRLFLLCIIYAVILFIL</sequence>
<dbReference type="Proteomes" id="UP000831156">
    <property type="component" value="Chromosome 10"/>
</dbReference>